<dbReference type="AlphaFoldDB" id="A0A1G9UGL7"/>
<dbReference type="GO" id="GO:0016791">
    <property type="term" value="F:phosphatase activity"/>
    <property type="evidence" value="ECO:0007669"/>
    <property type="project" value="TreeGrafter"/>
</dbReference>
<dbReference type="Proteomes" id="UP000199671">
    <property type="component" value="Unassembled WGS sequence"/>
</dbReference>
<dbReference type="SFLD" id="SFLDG01140">
    <property type="entry name" value="C2.B:_Phosphomannomutase_and_P"/>
    <property type="match status" value="1"/>
</dbReference>
<dbReference type="PANTHER" id="PTHR10000">
    <property type="entry name" value="PHOSPHOSERINE PHOSPHATASE"/>
    <property type="match status" value="1"/>
</dbReference>
<proteinExistence type="predicted"/>
<dbReference type="SUPFAM" id="SSF56784">
    <property type="entry name" value="HAD-like"/>
    <property type="match status" value="1"/>
</dbReference>
<dbReference type="EMBL" id="FNHU01000004">
    <property type="protein sequence ID" value="SDM58914.1"/>
    <property type="molecule type" value="Genomic_DNA"/>
</dbReference>
<gene>
    <name evidence="2" type="ORF">SAMN04487766_10491</name>
</gene>
<dbReference type="GO" id="GO:0000287">
    <property type="term" value="F:magnesium ion binding"/>
    <property type="evidence" value="ECO:0007669"/>
    <property type="project" value="TreeGrafter"/>
</dbReference>
<dbReference type="PANTHER" id="PTHR10000:SF25">
    <property type="entry name" value="PHOSPHATASE YKRA-RELATED"/>
    <property type="match status" value="1"/>
</dbReference>
<dbReference type="NCBIfam" id="TIGR01484">
    <property type="entry name" value="HAD-SF-IIB"/>
    <property type="match status" value="1"/>
</dbReference>
<evidence type="ECO:0000256" key="1">
    <source>
        <dbReference type="SAM" id="MobiDB-lite"/>
    </source>
</evidence>
<dbReference type="InterPro" id="IPR036412">
    <property type="entry name" value="HAD-like_sf"/>
</dbReference>
<dbReference type="InterPro" id="IPR023214">
    <property type="entry name" value="HAD_sf"/>
</dbReference>
<dbReference type="Gene3D" id="3.40.50.1000">
    <property type="entry name" value="HAD superfamily/HAD-like"/>
    <property type="match status" value="1"/>
</dbReference>
<evidence type="ECO:0000313" key="3">
    <source>
        <dbReference type="Proteomes" id="UP000199671"/>
    </source>
</evidence>
<sequence>MSASSSPAGQPTVGPAPTSPTPALPAPDSRPGASSAQSRIILLDVDGTLVAYATELPDSAVRAVRRARAAGHRVYVTTGRSRAEMPAQIWSIGLDGMIGGNGAYVEDRGEVLLHRHLSRDDCARIVGWLQARGLTFYLEANSGLYAPPSFPERARAAVRAYAVGKGREDAAALQVADVLPGLVLTEELTREDINKISFVLSAPEDLEAARRAFPELLVGSWGGRGHAALFGDLALPAANKVAAIELLLSRLGASPAEAVAFGDGAVDLEMLRYCGVGVAMGNAAPEVKAAADLVTDDVEDDGLAKAFVRLGLIEEF</sequence>
<dbReference type="SFLD" id="SFLDS00003">
    <property type="entry name" value="Haloacid_Dehalogenase"/>
    <property type="match status" value="1"/>
</dbReference>
<evidence type="ECO:0000313" key="2">
    <source>
        <dbReference type="EMBL" id="SDM58914.1"/>
    </source>
</evidence>
<dbReference type="PROSITE" id="PS01228">
    <property type="entry name" value="COF_1"/>
    <property type="match status" value="1"/>
</dbReference>
<accession>A0A1G9UGL7</accession>
<dbReference type="Pfam" id="PF08282">
    <property type="entry name" value="Hydrolase_3"/>
    <property type="match status" value="1"/>
</dbReference>
<dbReference type="Gene3D" id="3.30.1240.10">
    <property type="match status" value="1"/>
</dbReference>
<protein>
    <recommendedName>
        <fullName evidence="4">Cof subfamily of IIB subfamily of haloacid dehalogenase superfamily/HAD-superfamily hydrolase, subfamily IIB</fullName>
    </recommendedName>
</protein>
<reference evidence="2 3" key="1">
    <citation type="submission" date="2016-10" db="EMBL/GenBank/DDBJ databases">
        <authorList>
            <person name="de Groot N.N."/>
        </authorList>
    </citation>
    <scope>NUCLEOTIDE SEQUENCE [LARGE SCALE GENOMIC DNA]</scope>
    <source>
        <strain evidence="2 3">KPR-7B</strain>
    </source>
</reference>
<feature type="region of interest" description="Disordered" evidence="1">
    <location>
        <begin position="1"/>
        <end position="35"/>
    </location>
</feature>
<dbReference type="InterPro" id="IPR006379">
    <property type="entry name" value="HAD-SF_hydro_IIB"/>
</dbReference>
<organism evidence="2 3">
    <name type="scientific">Actinomyces ruminicola</name>
    <dbReference type="NCBI Taxonomy" id="332524"/>
    <lineage>
        <taxon>Bacteria</taxon>
        <taxon>Bacillati</taxon>
        <taxon>Actinomycetota</taxon>
        <taxon>Actinomycetes</taxon>
        <taxon>Actinomycetales</taxon>
        <taxon>Actinomycetaceae</taxon>
        <taxon>Actinomyces</taxon>
    </lineage>
</organism>
<dbReference type="InterPro" id="IPR000150">
    <property type="entry name" value="Cof"/>
</dbReference>
<name>A0A1G9UGL7_9ACTO</name>
<evidence type="ECO:0008006" key="4">
    <source>
        <dbReference type="Google" id="ProtNLM"/>
    </source>
</evidence>
<dbReference type="GO" id="GO:0005829">
    <property type="term" value="C:cytosol"/>
    <property type="evidence" value="ECO:0007669"/>
    <property type="project" value="TreeGrafter"/>
</dbReference>
<dbReference type="NCBIfam" id="TIGR00099">
    <property type="entry name" value="Cof-subfamily"/>
    <property type="match status" value="1"/>
</dbReference>